<evidence type="ECO:0000313" key="3">
    <source>
        <dbReference type="Proteomes" id="UP000663873"/>
    </source>
</evidence>
<gene>
    <name evidence="2" type="ORF">UJA718_LOCUS36840</name>
</gene>
<feature type="non-terminal residue" evidence="2">
    <location>
        <position position="1"/>
    </location>
</feature>
<feature type="compositionally biased region" description="Polar residues" evidence="1">
    <location>
        <begin position="160"/>
        <end position="175"/>
    </location>
</feature>
<keyword evidence="3" id="KW-1185">Reference proteome</keyword>
<feature type="compositionally biased region" description="Polar residues" evidence="1">
    <location>
        <begin position="182"/>
        <end position="196"/>
    </location>
</feature>
<feature type="compositionally biased region" description="Pro residues" evidence="1">
    <location>
        <begin position="43"/>
        <end position="52"/>
    </location>
</feature>
<feature type="region of interest" description="Disordered" evidence="1">
    <location>
        <begin position="160"/>
        <end position="196"/>
    </location>
</feature>
<organism evidence="2 3">
    <name type="scientific">Rotaria socialis</name>
    <dbReference type="NCBI Taxonomy" id="392032"/>
    <lineage>
        <taxon>Eukaryota</taxon>
        <taxon>Metazoa</taxon>
        <taxon>Spiralia</taxon>
        <taxon>Gnathifera</taxon>
        <taxon>Rotifera</taxon>
        <taxon>Eurotatoria</taxon>
        <taxon>Bdelloidea</taxon>
        <taxon>Philodinida</taxon>
        <taxon>Philodinidae</taxon>
        <taxon>Rotaria</taxon>
    </lineage>
</organism>
<feature type="non-terminal residue" evidence="2">
    <location>
        <position position="196"/>
    </location>
</feature>
<accession>A0A821IZ51</accession>
<name>A0A821IZ51_9BILA</name>
<dbReference type="Proteomes" id="UP000663873">
    <property type="component" value="Unassembled WGS sequence"/>
</dbReference>
<reference evidence="2" key="1">
    <citation type="submission" date="2021-02" db="EMBL/GenBank/DDBJ databases">
        <authorList>
            <person name="Nowell W R."/>
        </authorList>
    </citation>
    <scope>NUCLEOTIDE SEQUENCE</scope>
</reference>
<evidence type="ECO:0000256" key="1">
    <source>
        <dbReference type="SAM" id="MobiDB-lite"/>
    </source>
</evidence>
<proteinExistence type="predicted"/>
<comment type="caution">
    <text evidence="2">The sequence shown here is derived from an EMBL/GenBank/DDBJ whole genome shotgun (WGS) entry which is preliminary data.</text>
</comment>
<protein>
    <submittedName>
        <fullName evidence="2">Uncharacterized protein</fullName>
    </submittedName>
</protein>
<evidence type="ECO:0000313" key="2">
    <source>
        <dbReference type="EMBL" id="CAF4712967.1"/>
    </source>
</evidence>
<dbReference type="AlphaFoldDB" id="A0A821IZ51"/>
<sequence>PATVRMISENGPAFPLPLHLPPGHMVQQVLDENGVLTHVIMPQPAPPPPPPPPHHHVHTGYSPSPYNGLYGHPHQYHNPNVYGPYTGDALSYPQRSACNHASSPTNPSQCLLHPSESNNSSTITTTIGDGVNTSLITTNNSTNNHQRHSPVYNTNANSCTTTGGTSHPRTLNISGQKRRIPSSHTNTNSYVNNVNM</sequence>
<feature type="region of interest" description="Disordered" evidence="1">
    <location>
        <begin position="42"/>
        <end position="66"/>
    </location>
</feature>
<dbReference type="EMBL" id="CAJOBP010035905">
    <property type="protein sequence ID" value="CAF4712967.1"/>
    <property type="molecule type" value="Genomic_DNA"/>
</dbReference>